<feature type="binding site" evidence="12">
    <location>
        <position position="41"/>
    </location>
    <ligand>
        <name>CoA</name>
        <dbReference type="ChEBI" id="CHEBI:57287"/>
    </ligand>
</feature>
<feature type="binding site" evidence="13">
    <location>
        <position position="108"/>
    </location>
    <ligand>
        <name>Mg(2+)</name>
        <dbReference type="ChEBI" id="CHEBI:18420"/>
    </ligand>
</feature>
<dbReference type="EMBL" id="LC066377">
    <property type="protein sequence ID" value="BAT28245.1"/>
    <property type="molecule type" value="Genomic_DNA"/>
</dbReference>
<feature type="binding site" evidence="12">
    <location>
        <position position="108"/>
    </location>
    <ligand>
        <name>CoA</name>
        <dbReference type="ChEBI" id="CHEBI:57287"/>
    </ligand>
</feature>
<evidence type="ECO:0000256" key="4">
    <source>
        <dbReference type="ARBA" id="ARBA00011503"/>
    </source>
</evidence>
<comment type="catalytic activity">
    <reaction evidence="11">
        <text>apo-[peptidyl-carrier protein] + CoA = holo-[peptidyl-carrier protein] + adenosine 3',5'-bisphosphate + H(+)</text>
        <dbReference type="Rhea" id="RHEA:46228"/>
        <dbReference type="Rhea" id="RHEA-COMP:11479"/>
        <dbReference type="Rhea" id="RHEA-COMP:11480"/>
        <dbReference type="ChEBI" id="CHEBI:15378"/>
        <dbReference type="ChEBI" id="CHEBI:29999"/>
        <dbReference type="ChEBI" id="CHEBI:57287"/>
        <dbReference type="ChEBI" id="CHEBI:58343"/>
        <dbReference type="ChEBI" id="CHEBI:64479"/>
    </reaction>
</comment>
<comment type="function">
    <text evidence="1">Involved in the biosynthesis of the siderophore enterobactin (enterochelin), which is a macrocyclic trimeric lactone of N-(2,3-dihydroxybenzoyl)-serine. The serine trilactone serves as a scaffolding for the three catechol functionalities that provide hexadentate coordination for the tightly ligated iron(2+) atoms. Plays an essential role in the assembly of the enterobactin by catalyzing the transfer of the 4'-phosphopantetheine (Ppant) moiety from coenzyme A to the apo-domains of both EntB (ArCP domain) and EntF (PCP domain) to yield their holo-forms which make them competent for the activation of 2,3-dihydroxybenzoate (DHB) and L-serine, respectively.</text>
</comment>
<evidence type="ECO:0000256" key="3">
    <source>
        <dbReference type="ARBA" id="ARBA00008342"/>
    </source>
</evidence>
<sequence length="216" mass="22917">MSLLPGLFSPAIATAEALPPFGAEGLLPLEASAMARAHPRRQAEFATGRVLARRAMQALGLAPLPIPAGADRAPQWPAGLIGSISHSPRLCGVALARAGQKVRMLGLDIEEAEPLPAELFDTVLLADERARLSALGAEDAGWMARIVFSAKECCYKAQYPVTRTLFGFEIFDIRAEPAAGTFTATWQADIGPFRAGTVWAGRLCVTAEHVVTAITL</sequence>
<dbReference type="GO" id="GO:0000287">
    <property type="term" value="F:magnesium ion binding"/>
    <property type="evidence" value="ECO:0007669"/>
    <property type="project" value="InterPro"/>
</dbReference>
<dbReference type="Pfam" id="PF01648">
    <property type="entry name" value="ACPS"/>
    <property type="match status" value="1"/>
</dbReference>
<dbReference type="InterPro" id="IPR008278">
    <property type="entry name" value="4-PPantetheinyl_Trfase_dom"/>
</dbReference>
<keyword evidence="6 16" id="KW-0808">Transferase</keyword>
<protein>
    <recommendedName>
        <fullName evidence="5">Enterobactin synthase component D</fullName>
    </recommendedName>
    <alternativeName>
        <fullName evidence="8">4'-phosphopantetheinyl transferase EntD</fullName>
    </alternativeName>
    <alternativeName>
        <fullName evidence="9">Enterochelin synthase D</fullName>
    </alternativeName>
</protein>
<dbReference type="GO" id="GO:0009366">
    <property type="term" value="C:enterobactin synthetase complex"/>
    <property type="evidence" value="ECO:0007669"/>
    <property type="project" value="InterPro"/>
</dbReference>
<dbReference type="PANTHER" id="PTHR38096">
    <property type="entry name" value="ENTEROBACTIN SYNTHASE COMPONENT D"/>
    <property type="match status" value="1"/>
</dbReference>
<dbReference type="Pfam" id="PF17837">
    <property type="entry name" value="4PPT_N"/>
    <property type="match status" value="1"/>
</dbReference>
<evidence type="ECO:0000259" key="15">
    <source>
        <dbReference type="Pfam" id="PF17837"/>
    </source>
</evidence>
<evidence type="ECO:0000259" key="14">
    <source>
        <dbReference type="Pfam" id="PF01648"/>
    </source>
</evidence>
<evidence type="ECO:0000256" key="12">
    <source>
        <dbReference type="PIRSR" id="PIRSR603542-1"/>
    </source>
</evidence>
<evidence type="ECO:0000256" key="2">
    <source>
        <dbReference type="ARBA" id="ARBA00004993"/>
    </source>
</evidence>
<dbReference type="UniPathway" id="UPA00017"/>
<keyword evidence="13" id="KW-0460">Magnesium</keyword>
<comment type="pathway">
    <text evidence="2">Siderophore biosynthesis; enterobactin biosynthesis.</text>
</comment>
<dbReference type="InterPro" id="IPR041354">
    <property type="entry name" value="4PPT_N"/>
</dbReference>
<feature type="domain" description="4'-phosphopantetheinyl transferase" evidence="14">
    <location>
        <begin position="105"/>
        <end position="186"/>
    </location>
</feature>
<feature type="binding site" evidence="12">
    <location>
        <position position="49"/>
    </location>
    <ligand>
        <name>CoA</name>
        <dbReference type="ChEBI" id="CHEBI:57287"/>
    </ligand>
</feature>
<dbReference type="Gene3D" id="3.90.470.20">
    <property type="entry name" value="4'-phosphopantetheinyl transferase domain"/>
    <property type="match status" value="1"/>
</dbReference>
<dbReference type="PRINTS" id="PR01399">
    <property type="entry name" value="ENTSNTHTASED"/>
</dbReference>
<feature type="binding site" evidence="13">
    <location>
        <position position="110"/>
    </location>
    <ligand>
        <name>Mg(2+)</name>
        <dbReference type="ChEBI" id="CHEBI:18420"/>
    </ligand>
</feature>
<evidence type="ECO:0000256" key="5">
    <source>
        <dbReference type="ARBA" id="ARBA00019087"/>
    </source>
</evidence>
<comment type="catalytic activity">
    <reaction evidence="10">
        <text>apo-[aryl-carrier protein] + CoA = holo-[aryl-carrier protein] + adenosine 3',5'-bisphosphate + H(+)</text>
        <dbReference type="Rhea" id="RHEA:48404"/>
        <dbReference type="Rhea" id="RHEA-COMP:15903"/>
        <dbReference type="Rhea" id="RHEA-COMP:17557"/>
        <dbReference type="ChEBI" id="CHEBI:15378"/>
        <dbReference type="ChEBI" id="CHEBI:29999"/>
        <dbReference type="ChEBI" id="CHEBI:57287"/>
        <dbReference type="ChEBI" id="CHEBI:58343"/>
        <dbReference type="ChEBI" id="CHEBI:64479"/>
    </reaction>
</comment>
<dbReference type="GO" id="GO:0009239">
    <property type="term" value="P:enterobactin biosynthetic process"/>
    <property type="evidence" value="ECO:0007669"/>
    <property type="project" value="UniProtKB-UniPathway"/>
</dbReference>
<keyword evidence="7" id="KW-0259">Enterobactin biosynthesis</keyword>
<dbReference type="AlphaFoldDB" id="A0A0P0Z2D6"/>
<dbReference type="GO" id="GO:0005886">
    <property type="term" value="C:plasma membrane"/>
    <property type="evidence" value="ECO:0007669"/>
    <property type="project" value="TreeGrafter"/>
</dbReference>
<evidence type="ECO:0000256" key="10">
    <source>
        <dbReference type="ARBA" id="ARBA00049176"/>
    </source>
</evidence>
<accession>A0A0P0Z2D6</accession>
<evidence type="ECO:0000256" key="6">
    <source>
        <dbReference type="ARBA" id="ARBA00022679"/>
    </source>
</evidence>
<evidence type="ECO:0000313" key="16">
    <source>
        <dbReference type="EMBL" id="BAT28245.1"/>
    </source>
</evidence>
<dbReference type="SUPFAM" id="SSF56214">
    <property type="entry name" value="4'-phosphopantetheinyl transferase"/>
    <property type="match status" value="1"/>
</dbReference>
<dbReference type="RefSeq" id="WP_083507623.1">
    <property type="nucleotide sequence ID" value="NZ_BBWR01000002.1"/>
</dbReference>
<evidence type="ECO:0000256" key="11">
    <source>
        <dbReference type="ARBA" id="ARBA00049191"/>
    </source>
</evidence>
<comment type="subunit">
    <text evidence="4">EntB, EntD, EntE, and EntF form a multienzyme complex called enterobactin synthase.</text>
</comment>
<dbReference type="PANTHER" id="PTHR38096:SF1">
    <property type="entry name" value="ENTEROBACTIN SYNTHASE COMPONENT D"/>
    <property type="match status" value="1"/>
</dbReference>
<name>A0A0P0Z2D6_9HYPH</name>
<organism evidence="16">
    <name type="scientific">Aureimonas frigidaquae</name>
    <dbReference type="NCBI Taxonomy" id="424757"/>
    <lineage>
        <taxon>Bacteria</taxon>
        <taxon>Pseudomonadati</taxon>
        <taxon>Pseudomonadota</taxon>
        <taxon>Alphaproteobacteria</taxon>
        <taxon>Hyphomicrobiales</taxon>
        <taxon>Aurantimonadaceae</taxon>
        <taxon>Aureimonas</taxon>
    </lineage>
</organism>
<dbReference type="InterPro" id="IPR003542">
    <property type="entry name" value="Enbac_synth_compD-like"/>
</dbReference>
<feature type="binding site" evidence="12">
    <location>
        <begin position="85"/>
        <end position="86"/>
    </location>
    <ligand>
        <name>CoA</name>
        <dbReference type="ChEBI" id="CHEBI:57287"/>
    </ligand>
</feature>
<evidence type="ECO:0000256" key="1">
    <source>
        <dbReference type="ARBA" id="ARBA00003937"/>
    </source>
</evidence>
<feature type="binding site" evidence="12">
    <location>
        <position position="152"/>
    </location>
    <ligand>
        <name>CoA</name>
        <dbReference type="ChEBI" id="CHEBI:57287"/>
    </ligand>
</feature>
<dbReference type="InterPro" id="IPR037143">
    <property type="entry name" value="4-PPantetheinyl_Trfase_dom_sf"/>
</dbReference>
<feature type="domain" description="4'-phosphopantetheinyl transferase N-terminal" evidence="15">
    <location>
        <begin position="30"/>
        <end position="96"/>
    </location>
</feature>
<keyword evidence="13" id="KW-0479">Metal-binding</keyword>
<feature type="binding site" evidence="12">
    <location>
        <position position="156"/>
    </location>
    <ligand>
        <name>CoA</name>
        <dbReference type="ChEBI" id="CHEBI:57287"/>
    </ligand>
</feature>
<proteinExistence type="inferred from homology"/>
<dbReference type="OrthoDB" id="8210607at2"/>
<evidence type="ECO:0000256" key="8">
    <source>
        <dbReference type="ARBA" id="ARBA00029894"/>
    </source>
</evidence>
<reference evidence="16" key="1">
    <citation type="journal article" date="2015" name="Proc. Natl. Acad. Sci. U.S.A.">
        <title>Bacterial clade with the ribosomal RNA operon on a small plasmid rather than the chromosome.</title>
        <authorList>
            <person name="Anda M."/>
            <person name="Ohtsubo Y."/>
            <person name="Okubo T."/>
            <person name="Sugawara M."/>
            <person name="Nagata Y."/>
            <person name="Tsuda M."/>
            <person name="Minamisawa K."/>
            <person name="Mitsui H."/>
        </authorList>
    </citation>
    <scope>NUCLEOTIDE SEQUENCE</scope>
    <source>
        <strain evidence="16">JCM 14755</strain>
    </source>
</reference>
<evidence type="ECO:0000256" key="9">
    <source>
        <dbReference type="ARBA" id="ARBA00031996"/>
    </source>
</evidence>
<comment type="similarity">
    <text evidence="3">Belongs to the P-Pant transferase superfamily. EntD family.</text>
</comment>
<evidence type="ECO:0000256" key="13">
    <source>
        <dbReference type="PIRSR" id="PIRSR603542-2"/>
    </source>
</evidence>
<feature type="binding site" evidence="13">
    <location>
        <position position="109"/>
    </location>
    <ligand>
        <name>Mg(2+)</name>
        <dbReference type="ChEBI" id="CHEBI:18420"/>
    </ligand>
</feature>
<comment type="cofactor">
    <cofactor evidence="13">
        <name>Mg(2+)</name>
        <dbReference type="ChEBI" id="CHEBI:18420"/>
    </cofactor>
</comment>
<dbReference type="GO" id="GO:0008897">
    <property type="term" value="F:holo-[acyl-carrier-protein] synthase activity"/>
    <property type="evidence" value="ECO:0007669"/>
    <property type="project" value="InterPro"/>
</dbReference>
<evidence type="ECO:0000256" key="7">
    <source>
        <dbReference type="ARBA" id="ARBA00023191"/>
    </source>
</evidence>